<evidence type="ECO:0000313" key="2">
    <source>
        <dbReference type="EMBL" id="SEJ10610.1"/>
    </source>
</evidence>
<dbReference type="Proteomes" id="UP000199702">
    <property type="component" value="Unassembled WGS sequence"/>
</dbReference>
<sequence>MKKILFIALSFALFSCSSNDDSSSNETSDFTNALPLNTGNYWTYDVVGTANTRDSLYISGDTIIAPNTYKKFKNKDNVATGFYCTSVNNNGVRKSSGKLLLSGDFSFGQGTTLPVGLDLHLVDFIIFKEYATSGEVLHEKTGSFEQDFNGTPLTITYKLKSVGGENFANFTSPNGDTYTNVKSTKIILNLKVTTTQTIAGMPIVIPVLQPQDVVTSTQYISKSIGVVYTKTKTTYNLNATIADQLGIPASNTQNQEEFLDTFVVN</sequence>
<dbReference type="PROSITE" id="PS51257">
    <property type="entry name" value="PROKAR_LIPOPROTEIN"/>
    <property type="match status" value="1"/>
</dbReference>
<feature type="signal peptide" evidence="1">
    <location>
        <begin position="1"/>
        <end position="20"/>
    </location>
</feature>
<evidence type="ECO:0000256" key="1">
    <source>
        <dbReference type="SAM" id="SignalP"/>
    </source>
</evidence>
<evidence type="ECO:0008006" key="4">
    <source>
        <dbReference type="Google" id="ProtNLM"/>
    </source>
</evidence>
<feature type="chain" id="PRO_5011714459" description="Lipoprotein" evidence="1">
    <location>
        <begin position="21"/>
        <end position="265"/>
    </location>
</feature>
<gene>
    <name evidence="2" type="ORF">SAMN05660918_2385</name>
</gene>
<reference evidence="3" key="1">
    <citation type="submission" date="2016-10" db="EMBL/GenBank/DDBJ databases">
        <authorList>
            <person name="Varghese N."/>
            <person name="Submissions S."/>
        </authorList>
    </citation>
    <scope>NUCLEOTIDE SEQUENCE [LARGE SCALE GENOMIC DNA]</scope>
    <source>
        <strain evidence="3">DSM 17934</strain>
    </source>
</reference>
<accession>A0A1H6WCP4</accession>
<dbReference type="RefSeq" id="WP_091313694.1">
    <property type="nucleotide sequence ID" value="NZ_CBCSJU010000001.1"/>
</dbReference>
<dbReference type="EMBL" id="FNYA01000006">
    <property type="protein sequence ID" value="SEJ10610.1"/>
    <property type="molecule type" value="Genomic_DNA"/>
</dbReference>
<dbReference type="AlphaFoldDB" id="A0A1H6WCP4"/>
<keyword evidence="3" id="KW-1185">Reference proteome</keyword>
<keyword evidence="1" id="KW-0732">Signal</keyword>
<proteinExistence type="predicted"/>
<organism evidence="2 3">
    <name type="scientific">Flavobacterium terrigena</name>
    <dbReference type="NCBI Taxonomy" id="402734"/>
    <lineage>
        <taxon>Bacteria</taxon>
        <taxon>Pseudomonadati</taxon>
        <taxon>Bacteroidota</taxon>
        <taxon>Flavobacteriia</taxon>
        <taxon>Flavobacteriales</taxon>
        <taxon>Flavobacteriaceae</taxon>
        <taxon>Flavobacterium</taxon>
    </lineage>
</organism>
<protein>
    <recommendedName>
        <fullName evidence="4">Lipoprotein</fullName>
    </recommendedName>
</protein>
<dbReference type="OrthoDB" id="1435518at2"/>
<dbReference type="STRING" id="402734.SAMN05660918_2385"/>
<evidence type="ECO:0000313" key="3">
    <source>
        <dbReference type="Proteomes" id="UP000199702"/>
    </source>
</evidence>
<name>A0A1H6WCP4_9FLAO</name>